<keyword evidence="4" id="KW-0119">Carbohydrate metabolism</keyword>
<dbReference type="InterPro" id="IPR013783">
    <property type="entry name" value="Ig-like_fold"/>
</dbReference>
<keyword evidence="3 6" id="KW-0378">Hydrolase</keyword>
<name>A0A1M6D8D0_9CLOT</name>
<dbReference type="SMART" id="SM00495">
    <property type="entry name" value="ChtBD3"/>
    <property type="match status" value="1"/>
</dbReference>
<dbReference type="CDD" id="cd12214">
    <property type="entry name" value="ChiA1_BD"/>
    <property type="match status" value="1"/>
</dbReference>
<protein>
    <recommendedName>
        <fullName evidence="2">chitinase</fullName>
        <ecNumber evidence="2">3.2.1.14</ecNumber>
    </recommendedName>
</protein>
<comment type="similarity">
    <text evidence="1">Belongs to the glycosyl hydrolase 18 family. Chitinase class II subfamily.</text>
</comment>
<dbReference type="Gene3D" id="3.20.20.80">
    <property type="entry name" value="Glycosidases"/>
    <property type="match status" value="1"/>
</dbReference>
<evidence type="ECO:0000256" key="2">
    <source>
        <dbReference type="ARBA" id="ARBA00012729"/>
    </source>
</evidence>
<dbReference type="InterPro" id="IPR014756">
    <property type="entry name" value="Ig_E-set"/>
</dbReference>
<evidence type="ECO:0000256" key="6">
    <source>
        <dbReference type="RuleBase" id="RU000489"/>
    </source>
</evidence>
<dbReference type="PROSITE" id="PS01095">
    <property type="entry name" value="GH18_1"/>
    <property type="match status" value="1"/>
</dbReference>
<evidence type="ECO:0000313" key="9">
    <source>
        <dbReference type="Proteomes" id="UP000184310"/>
    </source>
</evidence>
<sequence>MSKKFKTLASIFTTLILIFTLIPATVAKAGTNLGQKLLVGYWHNFDNGTGIIKLRDVSPKWDVINVSFGETGGDRATVEFTPCYGTEEGFKADIAYLKSQGKKVNLSIGGQNGVVLVPDAQSRDKFVNSLKTLIDKYGFDGIDIDLESGISLEGNDNDFKNPKTPQIVNLISAIRTLADSYGPNFIVSMAPEIAYVQGGINSYGNIWGAYLPIIYGVRDKLTYIHVQHYNAGGNMGLDGVTYNQGTADFEVAMADMLLNGFPIGGNTSNMFPALREDQVMIGIPASTGAAGGGYINPTEMKKALDYITKGIPYGGKYKLSKEGGYPGFRGLMTWSINWDAKNNFEFSNSYSDYFANGVKPPVNTLKAASLTASNVDNGNFSLTAVVPRNNTASSYTIYEESSAVATGTLQANSTSDFTIIKNISNKNPGTYNYTVEVSDGQNKLISNKVTVVVKDTIPVTPTLKAATLKVDNVNGGNYNLSWMVPANNSAVSYKLFEGITEIEKGNLTLNNSSDVSLTKSITNKAPGSYDYTVTLYDAANKSVVSNKVTVTVSDKPAVTPWAEYVNYKVGDKVSYSGKTYECIQPHQSLPGWDPASVAALWRLV</sequence>
<dbReference type="InterPro" id="IPR050542">
    <property type="entry name" value="Glycosyl_Hydrlase18_Chitinase"/>
</dbReference>
<dbReference type="Pfam" id="PF00704">
    <property type="entry name" value="Glyco_hydro_18"/>
    <property type="match status" value="1"/>
</dbReference>
<dbReference type="InterPro" id="IPR036573">
    <property type="entry name" value="CBM_sf_5/12"/>
</dbReference>
<dbReference type="SUPFAM" id="SSF51445">
    <property type="entry name" value="(Trans)glycosidases"/>
    <property type="match status" value="1"/>
</dbReference>
<gene>
    <name evidence="8" type="ORF">SAMN02745163_00659</name>
</gene>
<dbReference type="InterPro" id="IPR017853">
    <property type="entry name" value="GH"/>
</dbReference>
<organism evidence="8 9">
    <name type="scientific">Clostridium cavendishii DSM 21758</name>
    <dbReference type="NCBI Taxonomy" id="1121302"/>
    <lineage>
        <taxon>Bacteria</taxon>
        <taxon>Bacillati</taxon>
        <taxon>Bacillota</taxon>
        <taxon>Clostridia</taxon>
        <taxon>Eubacteriales</taxon>
        <taxon>Clostridiaceae</taxon>
        <taxon>Clostridium</taxon>
    </lineage>
</organism>
<dbReference type="SUPFAM" id="SSF81296">
    <property type="entry name" value="E set domains"/>
    <property type="match status" value="1"/>
</dbReference>
<dbReference type="PANTHER" id="PTHR45708">
    <property type="entry name" value="ENDOCHITINASE"/>
    <property type="match status" value="1"/>
</dbReference>
<dbReference type="GO" id="GO:0005975">
    <property type="term" value="P:carbohydrate metabolic process"/>
    <property type="evidence" value="ECO:0007669"/>
    <property type="project" value="InterPro"/>
</dbReference>
<keyword evidence="5 6" id="KW-0326">Glycosidase</keyword>
<evidence type="ECO:0000256" key="4">
    <source>
        <dbReference type="ARBA" id="ARBA00023277"/>
    </source>
</evidence>
<dbReference type="AlphaFoldDB" id="A0A1M6D8D0"/>
<dbReference type="SUPFAM" id="SSF51055">
    <property type="entry name" value="Carbohydrate binding domain"/>
    <property type="match status" value="1"/>
</dbReference>
<dbReference type="PROSITE" id="PS51910">
    <property type="entry name" value="GH18_2"/>
    <property type="match status" value="1"/>
</dbReference>
<dbReference type="Proteomes" id="UP000184310">
    <property type="component" value="Unassembled WGS sequence"/>
</dbReference>
<feature type="domain" description="GH18" evidence="7">
    <location>
        <begin position="36"/>
        <end position="357"/>
    </location>
</feature>
<dbReference type="SMART" id="SM00636">
    <property type="entry name" value="Glyco_18"/>
    <property type="match status" value="1"/>
</dbReference>
<evidence type="ECO:0000256" key="3">
    <source>
        <dbReference type="ARBA" id="ARBA00022801"/>
    </source>
</evidence>
<dbReference type="GO" id="GO:0008843">
    <property type="term" value="F:endochitinase activity"/>
    <property type="evidence" value="ECO:0007669"/>
    <property type="project" value="UniProtKB-EC"/>
</dbReference>
<dbReference type="CDD" id="cd02871">
    <property type="entry name" value="GH18_chitinase_D-like"/>
    <property type="match status" value="1"/>
</dbReference>
<dbReference type="GO" id="GO:0005576">
    <property type="term" value="C:extracellular region"/>
    <property type="evidence" value="ECO:0007669"/>
    <property type="project" value="InterPro"/>
</dbReference>
<dbReference type="RefSeq" id="WP_200802831.1">
    <property type="nucleotide sequence ID" value="NZ_FQZB01000004.1"/>
</dbReference>
<dbReference type="Pfam" id="PF02839">
    <property type="entry name" value="CBM_5_12"/>
    <property type="match status" value="1"/>
</dbReference>
<dbReference type="GO" id="GO:0008061">
    <property type="term" value="F:chitin binding"/>
    <property type="evidence" value="ECO:0007669"/>
    <property type="project" value="InterPro"/>
</dbReference>
<accession>A0A1M6D8D0</accession>
<dbReference type="Gene3D" id="2.60.40.10">
    <property type="entry name" value="Immunoglobulins"/>
    <property type="match status" value="2"/>
</dbReference>
<reference evidence="8 9" key="1">
    <citation type="submission" date="2016-11" db="EMBL/GenBank/DDBJ databases">
        <authorList>
            <person name="Jaros S."/>
            <person name="Januszkiewicz K."/>
            <person name="Wedrychowicz H."/>
        </authorList>
    </citation>
    <scope>NUCLEOTIDE SEQUENCE [LARGE SCALE GENOMIC DNA]</scope>
    <source>
        <strain evidence="8 9">DSM 21758</strain>
    </source>
</reference>
<dbReference type="PANTHER" id="PTHR45708:SF49">
    <property type="entry name" value="ENDOCHITINASE"/>
    <property type="match status" value="1"/>
</dbReference>
<evidence type="ECO:0000259" key="7">
    <source>
        <dbReference type="PROSITE" id="PS51910"/>
    </source>
</evidence>
<evidence type="ECO:0000256" key="1">
    <source>
        <dbReference type="ARBA" id="ARBA00009121"/>
    </source>
</evidence>
<dbReference type="EC" id="3.2.1.14" evidence="2"/>
<evidence type="ECO:0000313" key="8">
    <source>
        <dbReference type="EMBL" id="SHI69443.1"/>
    </source>
</evidence>
<dbReference type="Gene3D" id="2.10.10.20">
    <property type="entry name" value="Carbohydrate-binding module superfamily 5/12"/>
    <property type="match status" value="1"/>
</dbReference>
<dbReference type="InterPro" id="IPR011583">
    <property type="entry name" value="Chitinase_II/V-like_cat"/>
</dbReference>
<proteinExistence type="inferred from homology"/>
<dbReference type="InterPro" id="IPR001223">
    <property type="entry name" value="Glyco_hydro18_cat"/>
</dbReference>
<dbReference type="EMBL" id="FQZB01000004">
    <property type="protein sequence ID" value="SHI69443.1"/>
    <property type="molecule type" value="Genomic_DNA"/>
</dbReference>
<evidence type="ECO:0000256" key="5">
    <source>
        <dbReference type="ARBA" id="ARBA00023295"/>
    </source>
</evidence>
<keyword evidence="9" id="KW-1185">Reference proteome</keyword>
<dbReference type="InterPro" id="IPR001579">
    <property type="entry name" value="Glyco_hydro_18_chit_AS"/>
</dbReference>
<dbReference type="InterPro" id="IPR003610">
    <property type="entry name" value="CBM5/12"/>
</dbReference>
<dbReference type="GO" id="GO:0030246">
    <property type="term" value="F:carbohydrate binding"/>
    <property type="evidence" value="ECO:0007669"/>
    <property type="project" value="InterPro"/>
</dbReference>
<dbReference type="STRING" id="1121302.SAMN02745163_00659"/>